<dbReference type="EMBL" id="RWJN01000027">
    <property type="protein sequence ID" value="TCD70100.1"/>
    <property type="molecule type" value="Genomic_DNA"/>
</dbReference>
<sequence length="758" mass="83772">MRGLLVLLTAVSAVLAAKPSPLDGVTALVKRRIPKHANNFTFQLVEGTPDSFTVSDSKGQKGGITVQCTTVSACSRGLYTYLTEFGGVDIWWTGSRLDQLPTRLPSVGSPVNGSSIVPWRYHFNTVTFSYTTAFWGFDKWELLLDWLALRGVNLPLAWVGNEYILIQVFKEVGLSDAEINSFLSGPAFQSWNRFGNIQGSWGGALPMQWVEDQFDLQKQLVQRMVELGMTPVLPSFTGFVPATLQNHFPNASIAIGSSWSGFPTSLTNDSFLSPSDPLFSQLQASFISKQMKAYGNVSHIYTLDQYNENNPASGDLDYLRNVTAGTFESLRAADPQAVWLMQGWLFFSSESFWTNERVEAYLGGVPNPQDMIVLDLYSEAQPQWNRTNNYFGKQWVWCELHGYGGNMGFEGNLEELTQAPLAALNSPNSTMTGMGLTMEGQEGNELVYDILLDQAWSSTPLNTTSYVEKWVARRYIADPLPAAATHAWSTLATTVYANQDPNSQASIKSILELAPATSGLVNRTGHHPTLVPYDTDTSVLPALQLLLQASNASQSLRSSPEFQNDLVDVARQLLANRFIDAYQGLIAVWNSSITSDHAVRIAGQPLLNILSDMDALLATNENFLLSTWIQDARQWATVGPGRLARTNQTYAAYLEYNARNQLTLWGPDGEINDYASKQWAGLVGQYYKQRWATWIDYLASVKQTGSIAAYNATLISQTLIEVGKTFDAQIWGNKTRGETWGTTGDAVKLAQGVLDTWA</sequence>
<evidence type="ECO:0000313" key="6">
    <source>
        <dbReference type="EMBL" id="TCD70100.1"/>
    </source>
</evidence>
<dbReference type="GO" id="GO:0016787">
    <property type="term" value="F:hydrolase activity"/>
    <property type="evidence" value="ECO:0007669"/>
    <property type="project" value="UniProtKB-KW"/>
</dbReference>
<evidence type="ECO:0000256" key="2">
    <source>
        <dbReference type="SAM" id="SignalP"/>
    </source>
</evidence>
<dbReference type="AlphaFoldDB" id="A0A4R0RMU0"/>
<keyword evidence="2" id="KW-0732">Signal</keyword>
<dbReference type="InterPro" id="IPR017853">
    <property type="entry name" value="GH"/>
</dbReference>
<dbReference type="InterPro" id="IPR007781">
    <property type="entry name" value="NAGLU"/>
</dbReference>
<feature type="domain" description="Alpha-N-acetylglucosaminidase N-terminal" evidence="4">
    <location>
        <begin position="24"/>
        <end position="105"/>
    </location>
</feature>
<dbReference type="Pfam" id="PF12972">
    <property type="entry name" value="NAGLU_C"/>
    <property type="match status" value="1"/>
</dbReference>
<dbReference type="Proteomes" id="UP000292702">
    <property type="component" value="Unassembled WGS sequence"/>
</dbReference>
<dbReference type="Gene3D" id="3.30.379.10">
    <property type="entry name" value="Chitobiase/beta-hexosaminidase domain 2-like"/>
    <property type="match status" value="1"/>
</dbReference>
<keyword evidence="1" id="KW-0378">Hydrolase</keyword>
<dbReference type="Gene3D" id="1.20.120.670">
    <property type="entry name" value="N-acetyl-b-d-glucoasminidase"/>
    <property type="match status" value="1"/>
</dbReference>
<evidence type="ECO:0000259" key="5">
    <source>
        <dbReference type="Pfam" id="PF12972"/>
    </source>
</evidence>
<evidence type="ECO:0000259" key="4">
    <source>
        <dbReference type="Pfam" id="PF12971"/>
    </source>
</evidence>
<proteinExistence type="predicted"/>
<dbReference type="PANTHER" id="PTHR12872:SF1">
    <property type="entry name" value="ALPHA-N-ACETYLGLUCOSAMINIDASE"/>
    <property type="match status" value="1"/>
</dbReference>
<reference evidence="6 7" key="1">
    <citation type="submission" date="2018-11" db="EMBL/GenBank/DDBJ databases">
        <title>Genome assembly of Steccherinum ochraceum LE-BIN_3174, the white-rot fungus of the Steccherinaceae family (The Residual Polyporoid clade, Polyporales, Basidiomycota).</title>
        <authorList>
            <person name="Fedorova T.V."/>
            <person name="Glazunova O.A."/>
            <person name="Landesman E.O."/>
            <person name="Moiseenko K.V."/>
            <person name="Psurtseva N.V."/>
            <person name="Savinova O.S."/>
            <person name="Shakhova N.V."/>
            <person name="Tyazhelova T.V."/>
            <person name="Vasina D.V."/>
        </authorList>
    </citation>
    <scope>NUCLEOTIDE SEQUENCE [LARGE SCALE GENOMIC DNA]</scope>
    <source>
        <strain evidence="6 7">LE-BIN_3174</strain>
    </source>
</reference>
<evidence type="ECO:0000259" key="3">
    <source>
        <dbReference type="Pfam" id="PF05089"/>
    </source>
</evidence>
<gene>
    <name evidence="6" type="ORF">EIP91_004829</name>
</gene>
<evidence type="ECO:0000313" key="7">
    <source>
        <dbReference type="Proteomes" id="UP000292702"/>
    </source>
</evidence>
<accession>A0A4R0RMU0</accession>
<dbReference type="Pfam" id="PF05089">
    <property type="entry name" value="NAGLU"/>
    <property type="match status" value="1"/>
</dbReference>
<evidence type="ECO:0008006" key="8">
    <source>
        <dbReference type="Google" id="ProtNLM"/>
    </source>
</evidence>
<dbReference type="InterPro" id="IPR029018">
    <property type="entry name" value="Hex-like_dom2"/>
</dbReference>
<protein>
    <recommendedName>
        <fullName evidence="8">Alpha-N-acetylglucosaminidase</fullName>
    </recommendedName>
</protein>
<dbReference type="Pfam" id="PF12971">
    <property type="entry name" value="NAGLU_N"/>
    <property type="match status" value="1"/>
</dbReference>
<keyword evidence="7" id="KW-1185">Reference proteome</keyword>
<dbReference type="PANTHER" id="PTHR12872">
    <property type="entry name" value="ALPHA-N-ACETYLGLUCOSAMINIDASE"/>
    <property type="match status" value="1"/>
</dbReference>
<dbReference type="InterPro" id="IPR024732">
    <property type="entry name" value="NAGLU_C"/>
</dbReference>
<feature type="signal peptide" evidence="2">
    <location>
        <begin position="1"/>
        <end position="16"/>
    </location>
</feature>
<name>A0A4R0RMU0_9APHY</name>
<organism evidence="6 7">
    <name type="scientific">Steccherinum ochraceum</name>
    <dbReference type="NCBI Taxonomy" id="92696"/>
    <lineage>
        <taxon>Eukaryota</taxon>
        <taxon>Fungi</taxon>
        <taxon>Dikarya</taxon>
        <taxon>Basidiomycota</taxon>
        <taxon>Agaricomycotina</taxon>
        <taxon>Agaricomycetes</taxon>
        <taxon>Polyporales</taxon>
        <taxon>Steccherinaceae</taxon>
        <taxon>Steccherinum</taxon>
    </lineage>
</organism>
<dbReference type="InterPro" id="IPR024733">
    <property type="entry name" value="NAGLU_tim-barrel"/>
</dbReference>
<dbReference type="InterPro" id="IPR024240">
    <property type="entry name" value="NAGLU_N"/>
</dbReference>
<dbReference type="OrthoDB" id="64736at2759"/>
<feature type="chain" id="PRO_5020959175" description="Alpha-N-acetylglucosaminidase" evidence="2">
    <location>
        <begin position="17"/>
        <end position="758"/>
    </location>
</feature>
<dbReference type="Gene3D" id="3.20.20.80">
    <property type="entry name" value="Glycosidases"/>
    <property type="match status" value="1"/>
</dbReference>
<feature type="domain" description="Alpha-N-acetylglucosaminidase tim-barrel" evidence="3">
    <location>
        <begin position="120"/>
        <end position="457"/>
    </location>
</feature>
<feature type="domain" description="Alpha-N-acetylglucosaminidase C-terminal" evidence="5">
    <location>
        <begin position="466"/>
        <end position="754"/>
    </location>
</feature>
<evidence type="ECO:0000256" key="1">
    <source>
        <dbReference type="ARBA" id="ARBA00022801"/>
    </source>
</evidence>
<dbReference type="STRING" id="92696.A0A4R0RMU0"/>
<comment type="caution">
    <text evidence="6">The sequence shown here is derived from an EMBL/GenBank/DDBJ whole genome shotgun (WGS) entry which is preliminary data.</text>
</comment>
<dbReference type="SUPFAM" id="SSF51445">
    <property type="entry name" value="(Trans)glycosidases"/>
    <property type="match status" value="1"/>
</dbReference>